<dbReference type="RefSeq" id="YP_010738453.1">
    <property type="nucleotide sequence ID" value="NC_073027.1"/>
</dbReference>
<organism evidence="1 2">
    <name type="scientific">Stenotrophomonas phage A1432</name>
    <dbReference type="NCBI Taxonomy" id="2930315"/>
    <lineage>
        <taxon>Viruses</taxon>
        <taxon>Duplodnaviria</taxon>
        <taxon>Heunggongvirae</taxon>
        <taxon>Uroviricota</taxon>
        <taxon>Caudoviricetes</taxon>
        <taxon>Mesyanzhinovviridae</taxon>
        <taxon>Bradleyvirinae</taxon>
        <taxon>Ghuizhouvirus</taxon>
        <taxon>Ghuizhouvirus A1432</taxon>
    </lineage>
</organism>
<protein>
    <submittedName>
        <fullName evidence="1">Uncharacterized protein</fullName>
    </submittedName>
</protein>
<dbReference type="EMBL" id="ON005621">
    <property type="protein sequence ID" value="UTC27998.1"/>
    <property type="molecule type" value="Genomic_DNA"/>
</dbReference>
<dbReference type="KEGG" id="vg:79585824"/>
<proteinExistence type="predicted"/>
<keyword evidence="2" id="KW-1185">Reference proteome</keyword>
<evidence type="ECO:0000313" key="1">
    <source>
        <dbReference type="EMBL" id="UTC27998.1"/>
    </source>
</evidence>
<name>A0A9E7SSK1_9CAUD</name>
<accession>A0A9E7SSK1</accession>
<evidence type="ECO:0000313" key="2">
    <source>
        <dbReference type="Proteomes" id="UP001056518"/>
    </source>
</evidence>
<reference evidence="1" key="1">
    <citation type="submission" date="2022-03" db="EMBL/GenBank/DDBJ databases">
        <authorList>
            <person name="Xu M."/>
        </authorList>
    </citation>
    <scope>NUCLEOTIDE SEQUENCE</scope>
</reference>
<sequence length="76" mass="8458">MRVSLRVHKEAIAALRKEGFEVTPLRRGKGDHMILGIARNGVQAKISISGSPSCEFLRPLITSAYQVIERVASQRR</sequence>
<dbReference type="Proteomes" id="UP001056518">
    <property type="component" value="Segment"/>
</dbReference>
<dbReference type="GeneID" id="79585824"/>